<evidence type="ECO:0000256" key="1">
    <source>
        <dbReference type="SAM" id="MobiDB-lite"/>
    </source>
</evidence>
<dbReference type="Gramene" id="ONIVA02G08630.1">
    <property type="protein sequence ID" value="ONIVA02G08630.1"/>
    <property type="gene ID" value="ONIVA02G08630"/>
</dbReference>
<dbReference type="EnsemblPlants" id="ONIVA02G08630.1">
    <property type="protein sequence ID" value="ONIVA02G08630.1"/>
    <property type="gene ID" value="ONIVA02G08630"/>
</dbReference>
<keyword evidence="4" id="KW-1185">Reference proteome</keyword>
<keyword evidence="2" id="KW-1133">Transmembrane helix</keyword>
<feature type="region of interest" description="Disordered" evidence="1">
    <location>
        <begin position="57"/>
        <end position="86"/>
    </location>
</feature>
<dbReference type="Proteomes" id="UP000006591">
    <property type="component" value="Chromosome 2"/>
</dbReference>
<keyword evidence="2" id="KW-0472">Membrane</keyword>
<reference evidence="3" key="1">
    <citation type="submission" date="2015-04" db="UniProtKB">
        <authorList>
            <consortium name="EnsemblPlants"/>
        </authorList>
    </citation>
    <scope>IDENTIFICATION</scope>
    <source>
        <strain evidence="3">SL10</strain>
    </source>
</reference>
<dbReference type="OMA" id="RRRDYCI"/>
<protein>
    <submittedName>
        <fullName evidence="3">Uncharacterized protein</fullName>
    </submittedName>
</protein>
<sequence length="145" mass="15190">MREERSLPLAVAAGGGGGGGGGGSRVGRRRRRGGSRKTASDFSLKFSCYFSPRAQEWGEKDRIPSRTRARPPRATVAGGAPSAGARGLGGEAVIWGVFLAAAAAAAAWVVRERRRDYCIPDSGNCSCGSFTVADTSQYTQRNTPP</sequence>
<dbReference type="AlphaFoldDB" id="A0A0E0G365"/>
<keyword evidence="2" id="KW-0812">Transmembrane</keyword>
<feature type="region of interest" description="Disordered" evidence="1">
    <location>
        <begin position="1"/>
        <end position="39"/>
    </location>
</feature>
<reference evidence="3" key="2">
    <citation type="submission" date="2018-04" db="EMBL/GenBank/DDBJ databases">
        <title>OnivRS2 (Oryza nivara Reference Sequence Version 2).</title>
        <authorList>
            <person name="Zhang J."/>
            <person name="Kudrna D."/>
            <person name="Lee S."/>
            <person name="Talag J."/>
            <person name="Rajasekar S."/>
            <person name="Welchert J."/>
            <person name="Hsing Y.-I."/>
            <person name="Wing R.A."/>
        </authorList>
    </citation>
    <scope>NUCLEOTIDE SEQUENCE [LARGE SCALE GENOMIC DNA]</scope>
    <source>
        <strain evidence="3">SL10</strain>
    </source>
</reference>
<name>A0A0E0G365_ORYNI</name>
<feature type="compositionally biased region" description="Basic residues" evidence="1">
    <location>
        <begin position="26"/>
        <end position="35"/>
    </location>
</feature>
<evidence type="ECO:0000313" key="4">
    <source>
        <dbReference type="Proteomes" id="UP000006591"/>
    </source>
</evidence>
<evidence type="ECO:0000313" key="3">
    <source>
        <dbReference type="EnsemblPlants" id="ONIVA02G08630.1"/>
    </source>
</evidence>
<accession>A0A0E0G365</accession>
<dbReference type="HOGENOM" id="CLU_1858531_0_0_1"/>
<feature type="compositionally biased region" description="Gly residues" evidence="1">
    <location>
        <begin position="13"/>
        <end position="25"/>
    </location>
</feature>
<feature type="transmembrane region" description="Helical" evidence="2">
    <location>
        <begin position="92"/>
        <end position="110"/>
    </location>
</feature>
<organism evidence="3">
    <name type="scientific">Oryza nivara</name>
    <name type="common">Indian wild rice</name>
    <name type="synonym">Oryza sativa f. spontanea</name>
    <dbReference type="NCBI Taxonomy" id="4536"/>
    <lineage>
        <taxon>Eukaryota</taxon>
        <taxon>Viridiplantae</taxon>
        <taxon>Streptophyta</taxon>
        <taxon>Embryophyta</taxon>
        <taxon>Tracheophyta</taxon>
        <taxon>Spermatophyta</taxon>
        <taxon>Magnoliopsida</taxon>
        <taxon>Liliopsida</taxon>
        <taxon>Poales</taxon>
        <taxon>Poaceae</taxon>
        <taxon>BOP clade</taxon>
        <taxon>Oryzoideae</taxon>
        <taxon>Oryzeae</taxon>
        <taxon>Oryzinae</taxon>
        <taxon>Oryza</taxon>
    </lineage>
</organism>
<evidence type="ECO:0000256" key="2">
    <source>
        <dbReference type="SAM" id="Phobius"/>
    </source>
</evidence>
<proteinExistence type="predicted"/>